<dbReference type="GO" id="GO:0005524">
    <property type="term" value="F:ATP binding"/>
    <property type="evidence" value="ECO:0007669"/>
    <property type="project" value="UniProtKB-UniRule"/>
</dbReference>
<proteinExistence type="inferred from homology"/>
<protein>
    <submittedName>
        <fullName evidence="8">Kinase family protein</fullName>
    </submittedName>
</protein>
<keyword evidence="9" id="KW-1185">Reference proteome</keyword>
<evidence type="ECO:0000313" key="9">
    <source>
        <dbReference type="Proteomes" id="UP000036987"/>
    </source>
</evidence>
<dbReference type="InterPro" id="IPR008271">
    <property type="entry name" value="Ser/Thr_kinase_AS"/>
</dbReference>
<dbReference type="InterPro" id="IPR011009">
    <property type="entry name" value="Kinase-like_dom_sf"/>
</dbReference>
<evidence type="ECO:0000256" key="1">
    <source>
        <dbReference type="ARBA" id="ARBA00022679"/>
    </source>
</evidence>
<accession>A0A0K9NWX0</accession>
<feature type="domain" description="Protein kinase" evidence="7">
    <location>
        <begin position="16"/>
        <end position="302"/>
    </location>
</feature>
<dbReference type="PROSITE" id="PS00108">
    <property type="entry name" value="PROTEIN_KINASE_ST"/>
    <property type="match status" value="1"/>
</dbReference>
<evidence type="ECO:0000256" key="5">
    <source>
        <dbReference type="PROSITE-ProRule" id="PRU10141"/>
    </source>
</evidence>
<gene>
    <name evidence="8" type="ORF">ZOSMA_58G00030</name>
</gene>
<dbReference type="EMBL" id="LFYR01001606">
    <property type="protein sequence ID" value="KMZ60547.1"/>
    <property type="molecule type" value="Genomic_DNA"/>
</dbReference>
<evidence type="ECO:0000256" key="2">
    <source>
        <dbReference type="ARBA" id="ARBA00022741"/>
    </source>
</evidence>
<evidence type="ECO:0000256" key="3">
    <source>
        <dbReference type="ARBA" id="ARBA00022777"/>
    </source>
</evidence>
<dbReference type="PIRSF" id="PIRSF000654">
    <property type="entry name" value="Integrin-linked_kinase"/>
    <property type="match status" value="1"/>
</dbReference>
<keyword evidence="6" id="KW-0723">Serine/threonine-protein kinase</keyword>
<dbReference type="AlphaFoldDB" id="A0A0K9NWX0"/>
<dbReference type="PANTHER" id="PTHR27001">
    <property type="entry name" value="OS01G0253100 PROTEIN"/>
    <property type="match status" value="1"/>
</dbReference>
<dbReference type="SUPFAM" id="SSF56112">
    <property type="entry name" value="Protein kinase-like (PK-like)"/>
    <property type="match status" value="1"/>
</dbReference>
<evidence type="ECO:0000313" key="8">
    <source>
        <dbReference type="EMBL" id="KMZ60547.1"/>
    </source>
</evidence>
<dbReference type="Pfam" id="PF00069">
    <property type="entry name" value="Pkinase"/>
    <property type="match status" value="1"/>
</dbReference>
<dbReference type="Proteomes" id="UP000036987">
    <property type="component" value="Unassembled WGS sequence"/>
</dbReference>
<dbReference type="STRING" id="29655.A0A0K9NWX0"/>
<reference evidence="9" key="1">
    <citation type="journal article" date="2016" name="Nature">
        <title>The genome of the seagrass Zostera marina reveals angiosperm adaptation to the sea.</title>
        <authorList>
            <person name="Olsen J.L."/>
            <person name="Rouze P."/>
            <person name="Verhelst B."/>
            <person name="Lin Y.-C."/>
            <person name="Bayer T."/>
            <person name="Collen J."/>
            <person name="Dattolo E."/>
            <person name="De Paoli E."/>
            <person name="Dittami S."/>
            <person name="Maumus F."/>
            <person name="Michel G."/>
            <person name="Kersting A."/>
            <person name="Lauritano C."/>
            <person name="Lohaus R."/>
            <person name="Toepel M."/>
            <person name="Tonon T."/>
            <person name="Vanneste K."/>
            <person name="Amirebrahimi M."/>
            <person name="Brakel J."/>
            <person name="Bostroem C."/>
            <person name="Chovatia M."/>
            <person name="Grimwood J."/>
            <person name="Jenkins J.W."/>
            <person name="Jueterbock A."/>
            <person name="Mraz A."/>
            <person name="Stam W.T."/>
            <person name="Tice H."/>
            <person name="Bornberg-Bauer E."/>
            <person name="Green P.J."/>
            <person name="Pearson G.A."/>
            <person name="Procaccini G."/>
            <person name="Duarte C.M."/>
            <person name="Schmutz J."/>
            <person name="Reusch T.B.H."/>
            <person name="Van de Peer Y."/>
        </authorList>
    </citation>
    <scope>NUCLEOTIDE SEQUENCE [LARGE SCALE GENOMIC DNA]</scope>
    <source>
        <strain evidence="9">cv. Finnish</strain>
    </source>
</reference>
<keyword evidence="2 5" id="KW-0547">Nucleotide-binding</keyword>
<dbReference type="Gene3D" id="3.30.200.20">
    <property type="entry name" value="Phosphorylase Kinase, domain 1"/>
    <property type="match status" value="1"/>
</dbReference>
<dbReference type="PROSITE" id="PS50011">
    <property type="entry name" value="PROTEIN_KINASE_DOM"/>
    <property type="match status" value="1"/>
</dbReference>
<dbReference type="SMART" id="SM00220">
    <property type="entry name" value="S_TKc"/>
    <property type="match status" value="1"/>
</dbReference>
<dbReference type="PANTHER" id="PTHR27001:SF850">
    <property type="entry name" value="OS01G0267800 PROTEIN"/>
    <property type="match status" value="1"/>
</dbReference>
<keyword evidence="3 8" id="KW-0418">Kinase</keyword>
<comment type="caution">
    <text evidence="8">The sequence shown here is derived from an EMBL/GenBank/DDBJ whole genome shotgun (WGS) entry which is preliminary data.</text>
</comment>
<dbReference type="GO" id="GO:0004672">
    <property type="term" value="F:protein kinase activity"/>
    <property type="evidence" value="ECO:0000318"/>
    <property type="project" value="GO_Central"/>
</dbReference>
<name>A0A0K9NWX0_ZOSMR</name>
<dbReference type="GO" id="GO:0005886">
    <property type="term" value="C:plasma membrane"/>
    <property type="evidence" value="ECO:0000318"/>
    <property type="project" value="GO_Central"/>
</dbReference>
<dbReference type="Gene3D" id="1.10.510.10">
    <property type="entry name" value="Transferase(Phosphotransferase) domain 1"/>
    <property type="match status" value="1"/>
</dbReference>
<organism evidence="8 9">
    <name type="scientific">Zostera marina</name>
    <name type="common">Eelgrass</name>
    <dbReference type="NCBI Taxonomy" id="29655"/>
    <lineage>
        <taxon>Eukaryota</taxon>
        <taxon>Viridiplantae</taxon>
        <taxon>Streptophyta</taxon>
        <taxon>Embryophyta</taxon>
        <taxon>Tracheophyta</taxon>
        <taxon>Spermatophyta</taxon>
        <taxon>Magnoliopsida</taxon>
        <taxon>Liliopsida</taxon>
        <taxon>Zosteraceae</taxon>
        <taxon>Zostera</taxon>
    </lineage>
</organism>
<sequence>MEVLSYGELEAATKAFAVETLIGKGSHGHVHRATLRSGKQVAVKKPAPWFLHRSTASQTISILRNEAEILASIQSPHIVNLKATTTTGIHLVLIMELMPNGSLHDLVHLSPFPPTWRRRVVVAHQIAQALQTLHEAEPPIIHRDVKSSNVLLDSNGDAKLADFSLAVRDGRSRKLAPAGTIGYMDPCYNGPAELSVSNDIFSYGVLLLELISGRAVMDTMSETTSIVAWATPFINSGLVSDLCDPRVPPACKTQRVLISPIISIATRCLCLQVERRPSAGEIVSKLGTILQQLDDDRRHPLWNINIELRKRIDKYVRIILNKRSKKE</sequence>
<evidence type="ECO:0000256" key="4">
    <source>
        <dbReference type="ARBA" id="ARBA00022840"/>
    </source>
</evidence>
<feature type="binding site" evidence="5">
    <location>
        <position position="45"/>
    </location>
    <ligand>
        <name>ATP</name>
        <dbReference type="ChEBI" id="CHEBI:30616"/>
    </ligand>
</feature>
<evidence type="ECO:0000256" key="6">
    <source>
        <dbReference type="RuleBase" id="RU000304"/>
    </source>
</evidence>
<dbReference type="PROSITE" id="PS00107">
    <property type="entry name" value="PROTEIN_KINASE_ATP"/>
    <property type="match status" value="1"/>
</dbReference>
<dbReference type="GO" id="GO:0007165">
    <property type="term" value="P:signal transduction"/>
    <property type="evidence" value="ECO:0000318"/>
    <property type="project" value="GO_Central"/>
</dbReference>
<dbReference type="InterPro" id="IPR017441">
    <property type="entry name" value="Protein_kinase_ATP_BS"/>
</dbReference>
<keyword evidence="4 5" id="KW-0067">ATP-binding</keyword>
<evidence type="ECO:0000259" key="7">
    <source>
        <dbReference type="PROSITE" id="PS50011"/>
    </source>
</evidence>
<dbReference type="InterPro" id="IPR000719">
    <property type="entry name" value="Prot_kinase_dom"/>
</dbReference>
<keyword evidence="1" id="KW-0808">Transferase</keyword>
<dbReference type="GO" id="GO:0004674">
    <property type="term" value="F:protein serine/threonine kinase activity"/>
    <property type="evidence" value="ECO:0007669"/>
    <property type="project" value="UniProtKB-KW"/>
</dbReference>
<comment type="similarity">
    <text evidence="6">Belongs to the protein kinase superfamily.</text>
</comment>
<dbReference type="OMA" id="THIVEWA"/>
<dbReference type="OrthoDB" id="4062651at2759"/>